<organism evidence="3 4">
    <name type="scientific">Angomonas deanei</name>
    <dbReference type="NCBI Taxonomy" id="59799"/>
    <lineage>
        <taxon>Eukaryota</taxon>
        <taxon>Discoba</taxon>
        <taxon>Euglenozoa</taxon>
        <taxon>Kinetoplastea</taxon>
        <taxon>Metakinetoplastina</taxon>
        <taxon>Trypanosomatida</taxon>
        <taxon>Trypanosomatidae</taxon>
        <taxon>Strigomonadinae</taxon>
        <taxon>Angomonas</taxon>
    </lineage>
</organism>
<accession>A0A7G2C3T0</accession>
<feature type="compositionally biased region" description="Acidic residues" evidence="1">
    <location>
        <begin position="25"/>
        <end position="35"/>
    </location>
</feature>
<dbReference type="AlphaFoldDB" id="A0A7G2C3T0"/>
<feature type="chain" id="PRO_5028887678" evidence="2">
    <location>
        <begin position="22"/>
        <end position="144"/>
    </location>
</feature>
<keyword evidence="2" id="KW-0732">Signal</keyword>
<evidence type="ECO:0000256" key="2">
    <source>
        <dbReference type="SAM" id="SignalP"/>
    </source>
</evidence>
<feature type="compositionally biased region" description="Basic and acidic residues" evidence="1">
    <location>
        <begin position="36"/>
        <end position="47"/>
    </location>
</feature>
<gene>
    <name evidence="3" type="ORF">ADEAN_000181100</name>
</gene>
<evidence type="ECO:0000313" key="4">
    <source>
        <dbReference type="Proteomes" id="UP000515908"/>
    </source>
</evidence>
<feature type="signal peptide" evidence="2">
    <location>
        <begin position="1"/>
        <end position="21"/>
    </location>
</feature>
<dbReference type="Proteomes" id="UP000515908">
    <property type="component" value="Chromosome 03"/>
</dbReference>
<sequence>MRQTTLLVLFLFSLLLWGGTAQLAEEPDTPPEIPPEEPKEDPVEESPRPAINCRRCREKGYPYYCSAPMQGSLCFQLAGEVNCHNGVCTCCRVRDGEGCLRCDGNRDDELYTATDRNPIRGRNDDEAEVDLDELEDFDLDAVEL</sequence>
<protein>
    <submittedName>
        <fullName evidence="3">Uncharacterized protein</fullName>
    </submittedName>
</protein>
<feature type="region of interest" description="Disordered" evidence="1">
    <location>
        <begin position="24"/>
        <end position="47"/>
    </location>
</feature>
<dbReference type="VEuPathDB" id="TriTrypDB:ADEAN_000181100"/>
<dbReference type="EMBL" id="LR877147">
    <property type="protein sequence ID" value="CAD2214366.1"/>
    <property type="molecule type" value="Genomic_DNA"/>
</dbReference>
<keyword evidence="4" id="KW-1185">Reference proteome</keyword>
<proteinExistence type="predicted"/>
<name>A0A7G2C3T0_9TRYP</name>
<evidence type="ECO:0000256" key="1">
    <source>
        <dbReference type="SAM" id="MobiDB-lite"/>
    </source>
</evidence>
<reference evidence="3 4" key="1">
    <citation type="submission" date="2020-08" db="EMBL/GenBank/DDBJ databases">
        <authorList>
            <person name="Newling K."/>
            <person name="Davey J."/>
            <person name="Forrester S."/>
        </authorList>
    </citation>
    <scope>NUCLEOTIDE SEQUENCE [LARGE SCALE GENOMIC DNA]</scope>
    <source>
        <strain evidence="4">Crithidia deanei Carvalho (ATCC PRA-265)</strain>
    </source>
</reference>
<evidence type="ECO:0000313" key="3">
    <source>
        <dbReference type="EMBL" id="CAD2214366.1"/>
    </source>
</evidence>